<dbReference type="InterPro" id="IPR012341">
    <property type="entry name" value="6hp_glycosidase-like_sf"/>
</dbReference>
<evidence type="ECO:0000256" key="2">
    <source>
        <dbReference type="ARBA" id="ARBA00012652"/>
    </source>
</evidence>
<evidence type="ECO:0000256" key="1">
    <source>
        <dbReference type="ARBA" id="ARBA00001445"/>
    </source>
</evidence>
<gene>
    <name evidence="6" type="ORF">RS130_00100</name>
</gene>
<evidence type="ECO:0000259" key="5">
    <source>
        <dbReference type="Pfam" id="PF17390"/>
    </source>
</evidence>
<dbReference type="RefSeq" id="WP_316024231.1">
    <property type="nucleotide sequence ID" value="NZ_JAWDIO010000001.1"/>
</dbReference>
<comment type="caution">
    <text evidence="6">The sequence shown here is derived from an EMBL/GenBank/DDBJ whole genome shotgun (WGS) entry which is preliminary data.</text>
</comment>
<feature type="domain" description="Alpha-L-rhamnosidase C-terminal" evidence="5">
    <location>
        <begin position="250"/>
        <end position="310"/>
    </location>
</feature>
<dbReference type="EC" id="3.2.1.40" evidence="2"/>
<dbReference type="PANTHER" id="PTHR33307:SF6">
    <property type="entry name" value="ALPHA-RHAMNOSIDASE (EUROFUNG)-RELATED"/>
    <property type="match status" value="1"/>
</dbReference>
<keyword evidence="3" id="KW-0378">Hydrolase</keyword>
<evidence type="ECO:0000256" key="3">
    <source>
        <dbReference type="ARBA" id="ARBA00022801"/>
    </source>
</evidence>
<dbReference type="Gene3D" id="2.60.420.10">
    <property type="entry name" value="Maltose phosphorylase, domain 3"/>
    <property type="match status" value="1"/>
</dbReference>
<dbReference type="InterPro" id="IPR035396">
    <property type="entry name" value="Bac_rhamnosid6H"/>
</dbReference>
<dbReference type="EMBL" id="JAWDIO010000001">
    <property type="protein sequence ID" value="MDU0352515.1"/>
    <property type="molecule type" value="Genomic_DNA"/>
</dbReference>
<dbReference type="InterPro" id="IPR008928">
    <property type="entry name" value="6-hairpin_glycosidase_sf"/>
</dbReference>
<sequence>MAEVFIAWEHYRHHGDIQVLQNQYQSLVKYMDFGQTQMSNFLIKQGYGDWCDPVLSPVTPRVGGRGTPQWTTTTVTSTALFTQAANYMAKIAQVLGKTAAALQYQTLYSNLRKGFHNALYDPKTGHYGSQTADAMALQFGITPVELRQSVADALNKDVVEKWQGHSSVGALGQTYLYLSLSDYGYGDTAFNIFKAKGYPGFSYLFDDLNGTTLWERKGAFDPRQDRGPLRSLSHPFHSGYDGWFYQGLGGIRPLEDTVGFQQFMLKPVFPTGLDSVKVRYENGYGVISSNWQRKDKEITWQVVVPNNTSAW</sequence>
<dbReference type="SUPFAM" id="SSF48208">
    <property type="entry name" value="Six-hairpin glycosidases"/>
    <property type="match status" value="1"/>
</dbReference>
<dbReference type="InterPro" id="IPR016007">
    <property type="entry name" value="Alpha_rhamnosid"/>
</dbReference>
<evidence type="ECO:0000313" key="7">
    <source>
        <dbReference type="Proteomes" id="UP001247805"/>
    </source>
</evidence>
<dbReference type="Proteomes" id="UP001247805">
    <property type="component" value="Unassembled WGS sequence"/>
</dbReference>
<dbReference type="Pfam" id="PF17390">
    <property type="entry name" value="Bac_rhamnosid_C"/>
    <property type="match status" value="1"/>
</dbReference>
<feature type="domain" description="Alpha-L-rhamnosidase six-hairpin glycosidase" evidence="4">
    <location>
        <begin position="3"/>
        <end position="247"/>
    </location>
</feature>
<evidence type="ECO:0000313" key="6">
    <source>
        <dbReference type="EMBL" id="MDU0352515.1"/>
    </source>
</evidence>
<evidence type="ECO:0000259" key="4">
    <source>
        <dbReference type="Pfam" id="PF17389"/>
    </source>
</evidence>
<protein>
    <recommendedName>
        <fullName evidence="2">alpha-L-rhamnosidase</fullName>
        <ecNumber evidence="2">3.2.1.40</ecNumber>
    </recommendedName>
</protein>
<organism evidence="6 7">
    <name type="scientific">Paraglaciecola aquimarina</name>
    <dbReference type="NCBI Taxonomy" id="1235557"/>
    <lineage>
        <taxon>Bacteria</taxon>
        <taxon>Pseudomonadati</taxon>
        <taxon>Pseudomonadota</taxon>
        <taxon>Gammaproteobacteria</taxon>
        <taxon>Alteromonadales</taxon>
        <taxon>Alteromonadaceae</taxon>
        <taxon>Paraglaciecola</taxon>
    </lineage>
</organism>
<keyword evidence="7" id="KW-1185">Reference proteome</keyword>
<name>A0ABU3SR98_9ALTE</name>
<reference evidence="6 7" key="1">
    <citation type="submission" date="2023-10" db="EMBL/GenBank/DDBJ databases">
        <title>Glaciecola aquimarina strain GGW-M5 nov., isolated from a coastal seawater.</title>
        <authorList>
            <person name="Bayburt H."/>
            <person name="Kim J.M."/>
            <person name="Choi B.J."/>
            <person name="Jeon C.O."/>
        </authorList>
    </citation>
    <scope>NUCLEOTIDE SEQUENCE [LARGE SCALE GENOMIC DNA]</scope>
    <source>
        <strain evidence="6 7">KCTC 32108</strain>
    </source>
</reference>
<dbReference type="PANTHER" id="PTHR33307">
    <property type="entry name" value="ALPHA-RHAMNOSIDASE (EUROFUNG)"/>
    <property type="match status" value="1"/>
</dbReference>
<proteinExistence type="predicted"/>
<dbReference type="Gene3D" id="1.50.10.10">
    <property type="match status" value="1"/>
</dbReference>
<dbReference type="Pfam" id="PF17389">
    <property type="entry name" value="Bac_rhamnosid6H"/>
    <property type="match status" value="1"/>
</dbReference>
<dbReference type="InterPro" id="IPR035398">
    <property type="entry name" value="Bac_rhamnosid_C"/>
</dbReference>
<accession>A0ABU3SR98</accession>
<comment type="catalytic activity">
    <reaction evidence="1">
        <text>Hydrolysis of terminal non-reducing alpha-L-rhamnose residues in alpha-L-rhamnosides.</text>
        <dbReference type="EC" id="3.2.1.40"/>
    </reaction>
</comment>